<dbReference type="PANTHER" id="PTHR23028">
    <property type="entry name" value="ACETYLTRANSFERASE"/>
    <property type="match status" value="1"/>
</dbReference>
<protein>
    <submittedName>
        <fullName evidence="3">Acyltransferase family protein</fullName>
        <ecNumber evidence="3">2.3.-.-</ecNumber>
    </submittedName>
</protein>
<keyword evidence="1" id="KW-1133">Transmembrane helix</keyword>
<sequence length="381" mass="42681">MTTSPSRRLHGLDTLRALAVTLVVLHHYTLFVSNDDHTFGWVSRIGWVGVDLFFALSGYLIGNQIFAAMKLEPGLSLKNFYARRLLRTLPNYFVILAIYFLWPAWREGAPLAPLWRYLTFTQNLGLAPGTAFSHSWSLAIEEQFYLLLPALALFGVTLRLRVSAAWIVIALVLTGGMLLRAHLWFEHVDGKQYGTWFYYKLIYYSSLCRLDELVAGVALALLKNHHAALWSRLTEHGNRWLVAGIAVTVPAFWLLLGDRYSFASTVFGYPLLALGFGLLILAALSNGSLLRDLRVPGAGPLALWSYAIYLAHRGVCAIGAGLLWELGYGPQSLTAILALLAASVLSGWLLYRLVETPFMLLRERRFPSNLARRPEFSPRLS</sequence>
<feature type="transmembrane region" description="Helical" evidence="1">
    <location>
        <begin position="45"/>
        <end position="68"/>
    </location>
</feature>
<accession>A0ABW0L171</accession>
<evidence type="ECO:0000313" key="4">
    <source>
        <dbReference type="Proteomes" id="UP001596050"/>
    </source>
</evidence>
<keyword evidence="1" id="KW-0472">Membrane</keyword>
<feature type="transmembrane region" description="Helical" evidence="1">
    <location>
        <begin position="301"/>
        <end position="324"/>
    </location>
</feature>
<dbReference type="Pfam" id="PF01757">
    <property type="entry name" value="Acyl_transf_3"/>
    <property type="match status" value="1"/>
</dbReference>
<comment type="caution">
    <text evidence="3">The sequence shown here is derived from an EMBL/GenBank/DDBJ whole genome shotgun (WGS) entry which is preliminary data.</text>
</comment>
<dbReference type="GO" id="GO:0016746">
    <property type="term" value="F:acyltransferase activity"/>
    <property type="evidence" value="ECO:0007669"/>
    <property type="project" value="UniProtKB-KW"/>
</dbReference>
<keyword evidence="1" id="KW-0812">Transmembrane</keyword>
<feature type="transmembrane region" description="Helical" evidence="1">
    <location>
        <begin position="336"/>
        <end position="354"/>
    </location>
</feature>
<dbReference type="InterPro" id="IPR050879">
    <property type="entry name" value="Acyltransferase_3"/>
</dbReference>
<dbReference type="RefSeq" id="WP_379780069.1">
    <property type="nucleotide sequence ID" value="NZ_JBHSMU010000004.1"/>
</dbReference>
<feature type="transmembrane region" description="Helical" evidence="1">
    <location>
        <begin position="165"/>
        <end position="185"/>
    </location>
</feature>
<dbReference type="EC" id="2.3.-.-" evidence="3"/>
<reference evidence="4" key="1">
    <citation type="journal article" date="2019" name="Int. J. Syst. Evol. Microbiol.">
        <title>The Global Catalogue of Microorganisms (GCM) 10K type strain sequencing project: providing services to taxonomists for standard genome sequencing and annotation.</title>
        <authorList>
            <consortium name="The Broad Institute Genomics Platform"/>
            <consortium name="The Broad Institute Genome Sequencing Center for Infectious Disease"/>
            <person name="Wu L."/>
            <person name="Ma J."/>
        </authorList>
    </citation>
    <scope>NUCLEOTIDE SEQUENCE [LARGE SCALE GENOMIC DNA]</scope>
    <source>
        <strain evidence="4">KACC 12649</strain>
    </source>
</reference>
<dbReference type="Proteomes" id="UP001596050">
    <property type="component" value="Unassembled WGS sequence"/>
</dbReference>
<evidence type="ECO:0000259" key="2">
    <source>
        <dbReference type="Pfam" id="PF01757"/>
    </source>
</evidence>
<feature type="transmembrane region" description="Helical" evidence="1">
    <location>
        <begin position="268"/>
        <end position="289"/>
    </location>
</feature>
<feature type="domain" description="Acyltransferase 3" evidence="2">
    <location>
        <begin position="10"/>
        <end position="352"/>
    </location>
</feature>
<gene>
    <name evidence="3" type="ORF">ACFPN5_03275</name>
</gene>
<feature type="transmembrane region" description="Helical" evidence="1">
    <location>
        <begin position="240"/>
        <end position="256"/>
    </location>
</feature>
<dbReference type="EMBL" id="JBHSMU010000004">
    <property type="protein sequence ID" value="MFC5458832.1"/>
    <property type="molecule type" value="Genomic_DNA"/>
</dbReference>
<dbReference type="InterPro" id="IPR002656">
    <property type="entry name" value="Acyl_transf_3_dom"/>
</dbReference>
<feature type="transmembrane region" description="Helical" evidence="1">
    <location>
        <begin position="12"/>
        <end position="33"/>
    </location>
</feature>
<keyword evidence="3" id="KW-0012">Acyltransferase</keyword>
<proteinExistence type="predicted"/>
<feature type="transmembrane region" description="Helical" evidence="1">
    <location>
        <begin position="89"/>
        <end position="105"/>
    </location>
</feature>
<evidence type="ECO:0000313" key="3">
    <source>
        <dbReference type="EMBL" id="MFC5458832.1"/>
    </source>
</evidence>
<organism evidence="3 4">
    <name type="scientific">Massilia niabensis</name>
    <dbReference type="NCBI Taxonomy" id="544910"/>
    <lineage>
        <taxon>Bacteria</taxon>
        <taxon>Pseudomonadati</taxon>
        <taxon>Pseudomonadota</taxon>
        <taxon>Betaproteobacteria</taxon>
        <taxon>Burkholderiales</taxon>
        <taxon>Oxalobacteraceae</taxon>
        <taxon>Telluria group</taxon>
        <taxon>Massilia</taxon>
    </lineage>
</organism>
<keyword evidence="3" id="KW-0808">Transferase</keyword>
<keyword evidence="4" id="KW-1185">Reference proteome</keyword>
<evidence type="ECO:0000256" key="1">
    <source>
        <dbReference type="SAM" id="Phobius"/>
    </source>
</evidence>
<dbReference type="PANTHER" id="PTHR23028:SF53">
    <property type="entry name" value="ACYL_TRANSF_3 DOMAIN-CONTAINING PROTEIN"/>
    <property type="match status" value="1"/>
</dbReference>
<name>A0ABW0L171_9BURK</name>